<accession>A0A370TNY7</accession>
<dbReference type="EMBL" id="NPIC01000003">
    <property type="protein sequence ID" value="RDL37235.1"/>
    <property type="molecule type" value="Genomic_DNA"/>
</dbReference>
<dbReference type="AlphaFoldDB" id="A0A370TNY7"/>
<keyword evidence="2" id="KW-1185">Reference proteome</keyword>
<dbReference type="GeneID" id="43597517"/>
<evidence type="ECO:0000313" key="2">
    <source>
        <dbReference type="Proteomes" id="UP000254866"/>
    </source>
</evidence>
<organism evidence="1 2">
    <name type="scientific">Venustampulla echinocandica</name>
    <dbReference type="NCBI Taxonomy" id="2656787"/>
    <lineage>
        <taxon>Eukaryota</taxon>
        <taxon>Fungi</taxon>
        <taxon>Dikarya</taxon>
        <taxon>Ascomycota</taxon>
        <taxon>Pezizomycotina</taxon>
        <taxon>Leotiomycetes</taxon>
        <taxon>Helotiales</taxon>
        <taxon>Pleuroascaceae</taxon>
        <taxon>Venustampulla</taxon>
    </lineage>
</organism>
<name>A0A370TNY7_9HELO</name>
<comment type="caution">
    <text evidence="1">The sequence shown here is derived from an EMBL/GenBank/DDBJ whole genome shotgun (WGS) entry which is preliminary data.</text>
</comment>
<sequence length="265" mass="29906">MATEYSIDVEATIQFTDPNDLAKTLRIFFNNATDRDSLSDHTVLITGFPIESFTIDDDEPSPIPQTRKALYLEDSSILVLTMPGRPHEAVARLFSGQLDIKLANMNCQDDIIPGGGVTTSIGQIQKEPDSSWGPLGADYLTCVLESGVSESRRALARDAKIWLEHYDSHTTQVVTVWICRRRPDIVFTVWKRAQDHPPRAVVDQEVHIKLEEGRPMADGQLRLSFEKFFERRPRPGTAEGDFVFSARELGRVARMVWIQMGFTVQ</sequence>
<dbReference type="Proteomes" id="UP000254866">
    <property type="component" value="Unassembled WGS sequence"/>
</dbReference>
<gene>
    <name evidence="1" type="ORF">BP5553_04668</name>
</gene>
<dbReference type="RefSeq" id="XP_031869891.1">
    <property type="nucleotide sequence ID" value="XM_032013291.1"/>
</dbReference>
<reference evidence="1 2" key="1">
    <citation type="journal article" date="2018" name="IMA Fungus">
        <title>IMA Genome-F 9: Draft genome sequence of Annulohypoxylon stygium, Aspergillus mulundensis, Berkeleyomyces basicola (syn. Thielaviopsis basicola), Ceratocystis smalleyi, two Cercospora beticola strains, Coleophoma cylindrospora, Fusarium fracticaudum, Phialophora cf. hyalina, and Morchella septimelata.</title>
        <authorList>
            <person name="Wingfield B.D."/>
            <person name="Bills G.F."/>
            <person name="Dong Y."/>
            <person name="Huang W."/>
            <person name="Nel W.J."/>
            <person name="Swalarsk-Parry B.S."/>
            <person name="Vaghefi N."/>
            <person name="Wilken P.M."/>
            <person name="An Z."/>
            <person name="de Beer Z.W."/>
            <person name="De Vos L."/>
            <person name="Chen L."/>
            <person name="Duong T.A."/>
            <person name="Gao Y."/>
            <person name="Hammerbacher A."/>
            <person name="Kikkert J.R."/>
            <person name="Li Y."/>
            <person name="Li H."/>
            <person name="Li K."/>
            <person name="Li Q."/>
            <person name="Liu X."/>
            <person name="Ma X."/>
            <person name="Naidoo K."/>
            <person name="Pethybridge S.J."/>
            <person name="Sun J."/>
            <person name="Steenkamp E.T."/>
            <person name="van der Nest M.A."/>
            <person name="van Wyk S."/>
            <person name="Wingfield M.J."/>
            <person name="Xiong C."/>
            <person name="Yue Q."/>
            <person name="Zhang X."/>
        </authorList>
    </citation>
    <scope>NUCLEOTIDE SEQUENCE [LARGE SCALE GENOMIC DNA]</scope>
    <source>
        <strain evidence="1 2">BP 5553</strain>
    </source>
</reference>
<dbReference type="OrthoDB" id="3434589at2759"/>
<dbReference type="STRING" id="2656787.A0A370TNY7"/>
<protein>
    <submittedName>
        <fullName evidence="1">Uncharacterized protein</fullName>
    </submittedName>
</protein>
<proteinExistence type="predicted"/>
<evidence type="ECO:0000313" key="1">
    <source>
        <dbReference type="EMBL" id="RDL37235.1"/>
    </source>
</evidence>